<dbReference type="PANTHER" id="PTHR24567">
    <property type="entry name" value="CRP FAMILY TRANSCRIPTIONAL REGULATORY PROTEIN"/>
    <property type="match status" value="1"/>
</dbReference>
<keyword evidence="1" id="KW-0805">Transcription regulation</keyword>
<dbReference type="EMBL" id="LS398110">
    <property type="protein sequence ID" value="SPP98322.1"/>
    <property type="molecule type" value="Genomic_DNA"/>
</dbReference>
<accession>A0A2U3QA89</accession>
<evidence type="ECO:0000259" key="5">
    <source>
        <dbReference type="Pfam" id="PF13545"/>
    </source>
</evidence>
<name>A0A2U3QA89_9BRAD</name>
<feature type="region of interest" description="Disordered" evidence="4">
    <location>
        <begin position="1"/>
        <end position="20"/>
    </location>
</feature>
<keyword evidence="3" id="KW-0804">Transcription</keyword>
<dbReference type="InterPro" id="IPR036390">
    <property type="entry name" value="WH_DNA-bd_sf"/>
</dbReference>
<evidence type="ECO:0000256" key="1">
    <source>
        <dbReference type="ARBA" id="ARBA00023015"/>
    </source>
</evidence>
<organism evidence="6 7">
    <name type="scientific">Bradyrhizobium vignae</name>
    <dbReference type="NCBI Taxonomy" id="1549949"/>
    <lineage>
        <taxon>Bacteria</taxon>
        <taxon>Pseudomonadati</taxon>
        <taxon>Pseudomonadota</taxon>
        <taxon>Alphaproteobacteria</taxon>
        <taxon>Hyphomicrobiales</taxon>
        <taxon>Nitrobacteraceae</taxon>
        <taxon>Bradyrhizobium</taxon>
    </lineage>
</organism>
<dbReference type="Proteomes" id="UP000246085">
    <property type="component" value="Chromosome BRAD3257"/>
</dbReference>
<evidence type="ECO:0000256" key="4">
    <source>
        <dbReference type="SAM" id="MobiDB-lite"/>
    </source>
</evidence>
<evidence type="ECO:0000313" key="7">
    <source>
        <dbReference type="Proteomes" id="UP000246085"/>
    </source>
</evidence>
<sequence length="279" mass="31002">MRPGTNWKSRRRSLSRSSKLGSPLTECAYGGQPVYYRPYTVRANTRFFVKNTILGSLSLQDLAAIGEFLEPMVLRERMVLQEPKRHLDHVYFVESGLVSLRIVAAGSILETAVIGYQGAVGASYLLGGHLPTHQSVVLIPGNAHRIRVDDLRRIMNERPDIRERLFRYVQALSLHCAQSGLCGVRHASEKRLASWLCLASDAVGSNVLPVTHDYLSSVLGLRRAGITEALNRFEEQQLIRKTRGVLQIDARNCLAQKACSCYRLISSTYAAHESVAPAS</sequence>
<evidence type="ECO:0000313" key="6">
    <source>
        <dbReference type="EMBL" id="SPP98322.1"/>
    </source>
</evidence>
<gene>
    <name evidence="6" type="ORF">BRAD3257_7653</name>
</gene>
<evidence type="ECO:0000256" key="3">
    <source>
        <dbReference type="ARBA" id="ARBA00023163"/>
    </source>
</evidence>
<dbReference type="KEGG" id="bvz:BRAD3257_7653"/>
<dbReference type="SUPFAM" id="SSF46785">
    <property type="entry name" value="Winged helix' DNA-binding domain"/>
    <property type="match status" value="1"/>
</dbReference>
<dbReference type="SUPFAM" id="SSF51206">
    <property type="entry name" value="cAMP-binding domain-like"/>
    <property type="match status" value="1"/>
</dbReference>
<dbReference type="Gene3D" id="1.10.10.10">
    <property type="entry name" value="Winged helix-like DNA-binding domain superfamily/Winged helix DNA-binding domain"/>
    <property type="match status" value="1"/>
</dbReference>
<dbReference type="Pfam" id="PF13545">
    <property type="entry name" value="HTH_Crp_2"/>
    <property type="match status" value="1"/>
</dbReference>
<reference evidence="6 7" key="1">
    <citation type="submission" date="2018-03" db="EMBL/GenBank/DDBJ databases">
        <authorList>
            <person name="Gully D."/>
        </authorList>
    </citation>
    <scope>NUCLEOTIDE SEQUENCE [LARGE SCALE GENOMIC DNA]</scope>
    <source>
        <strain evidence="6">ORS3257</strain>
    </source>
</reference>
<dbReference type="RefSeq" id="WP_122405398.1">
    <property type="nucleotide sequence ID" value="NZ_LS398110.1"/>
</dbReference>
<dbReference type="GO" id="GO:0003700">
    <property type="term" value="F:DNA-binding transcription factor activity"/>
    <property type="evidence" value="ECO:0007669"/>
    <property type="project" value="TreeGrafter"/>
</dbReference>
<dbReference type="GO" id="GO:0005829">
    <property type="term" value="C:cytosol"/>
    <property type="evidence" value="ECO:0007669"/>
    <property type="project" value="TreeGrafter"/>
</dbReference>
<evidence type="ECO:0000256" key="2">
    <source>
        <dbReference type="ARBA" id="ARBA00023125"/>
    </source>
</evidence>
<dbReference type="InterPro" id="IPR018490">
    <property type="entry name" value="cNMP-bd_dom_sf"/>
</dbReference>
<dbReference type="AlphaFoldDB" id="A0A2U3QA89"/>
<keyword evidence="2" id="KW-0238">DNA-binding</keyword>
<dbReference type="GO" id="GO:0003677">
    <property type="term" value="F:DNA binding"/>
    <property type="evidence" value="ECO:0007669"/>
    <property type="project" value="UniProtKB-KW"/>
</dbReference>
<dbReference type="InterPro" id="IPR050397">
    <property type="entry name" value="Env_Response_Regulators"/>
</dbReference>
<dbReference type="CDD" id="cd00038">
    <property type="entry name" value="CAP_ED"/>
    <property type="match status" value="1"/>
</dbReference>
<proteinExistence type="predicted"/>
<dbReference type="InterPro" id="IPR012318">
    <property type="entry name" value="HTH_CRP"/>
</dbReference>
<dbReference type="InterPro" id="IPR000595">
    <property type="entry name" value="cNMP-bd_dom"/>
</dbReference>
<dbReference type="InterPro" id="IPR014710">
    <property type="entry name" value="RmlC-like_jellyroll"/>
</dbReference>
<dbReference type="InterPro" id="IPR036388">
    <property type="entry name" value="WH-like_DNA-bd_sf"/>
</dbReference>
<protein>
    <recommendedName>
        <fullName evidence="5">HTH crp-type domain-containing protein</fullName>
    </recommendedName>
</protein>
<dbReference type="PANTHER" id="PTHR24567:SF74">
    <property type="entry name" value="HTH-TYPE TRANSCRIPTIONAL REGULATOR ARCR"/>
    <property type="match status" value="1"/>
</dbReference>
<dbReference type="Gene3D" id="2.60.120.10">
    <property type="entry name" value="Jelly Rolls"/>
    <property type="match status" value="1"/>
</dbReference>
<feature type="domain" description="HTH crp-type" evidence="5">
    <location>
        <begin position="190"/>
        <end position="254"/>
    </location>
</feature>